<dbReference type="InterPro" id="IPR002328">
    <property type="entry name" value="ADH_Zn_CS"/>
</dbReference>
<protein>
    <recommendedName>
        <fullName evidence="3">alcohol dehydrogenase</fullName>
        <ecNumber evidence="3">1.1.1.1</ecNumber>
    </recommendedName>
</protein>
<sequence length="350" mass="37284">METIPKTQRAIVLEKFGPEAILRTDVPVPKPAADEALVRIVKTGHSDLHIQDGEVSVAKKGIRGGHEGAGFVVAVGDKVKDFKVGDRVGVRMTQNVCNNCEPCFAGHTVGCINRVDMGMAADGTFAEYCTVQAVGLIKLPDNVSFEQAAPVLCAGLTVYKGLKLFGNDVKPGNWVVIPGAGGGLGHLAVQYGKAMGFRIVAIDGGKDKEELCKRLGAEVFLDFTKEKNIPSAVRKVTGGGAHGALICATSQLAYSQAPGYLRPFVGVMVCVALPHNAKLDVPIVLIASRNIQIRGTIMGSKADTIEALDFVARGLVHNQIEVLPMSKINHVYDRMRKGDIAGRIVLDPRL</sequence>
<reference evidence="10 11" key="1">
    <citation type="journal article" date="2019" name="Sci. Rep.">
        <title>Comparative genomics of chytrid fungi reveal insights into the obligate biotrophic and pathogenic lifestyle of Synchytrium endobioticum.</title>
        <authorList>
            <person name="van de Vossenberg B.T.L.H."/>
            <person name="Warris S."/>
            <person name="Nguyen H.D.T."/>
            <person name="van Gent-Pelzer M.P.E."/>
            <person name="Joly D.L."/>
            <person name="van de Geest H.C."/>
            <person name="Bonants P.J.M."/>
            <person name="Smith D.S."/>
            <person name="Levesque C.A."/>
            <person name="van der Lee T.A.J."/>
        </authorList>
    </citation>
    <scope>NUCLEOTIDE SEQUENCE [LARGE SCALE GENOMIC DNA]</scope>
    <source>
        <strain evidence="10 11">JEL517</strain>
    </source>
</reference>
<evidence type="ECO:0000256" key="2">
    <source>
        <dbReference type="ARBA" id="ARBA00008072"/>
    </source>
</evidence>
<dbReference type="Gene3D" id="3.40.50.720">
    <property type="entry name" value="NAD(P)-binding Rossmann-like Domain"/>
    <property type="match status" value="1"/>
</dbReference>
<evidence type="ECO:0000313" key="11">
    <source>
        <dbReference type="Proteomes" id="UP000319731"/>
    </source>
</evidence>
<dbReference type="Pfam" id="PF00107">
    <property type="entry name" value="ADH_zinc_N"/>
    <property type="match status" value="1"/>
</dbReference>
<evidence type="ECO:0000313" key="10">
    <source>
        <dbReference type="EMBL" id="TPX36334.1"/>
    </source>
</evidence>
<comment type="caution">
    <text evidence="10">The sequence shown here is derived from an EMBL/GenBank/DDBJ whole genome shotgun (WGS) entry which is preliminary data.</text>
</comment>
<accession>A0A507CEK0</accession>
<evidence type="ECO:0000259" key="9">
    <source>
        <dbReference type="SMART" id="SM00829"/>
    </source>
</evidence>
<keyword evidence="6" id="KW-0560">Oxidoreductase</keyword>
<dbReference type="SUPFAM" id="SSF51735">
    <property type="entry name" value="NAD(P)-binding Rossmann-fold domains"/>
    <property type="match status" value="1"/>
</dbReference>
<dbReference type="Proteomes" id="UP000319731">
    <property type="component" value="Unassembled WGS sequence"/>
</dbReference>
<dbReference type="InterPro" id="IPR020843">
    <property type="entry name" value="ER"/>
</dbReference>
<dbReference type="EC" id="1.1.1.1" evidence="3"/>
<keyword evidence="4 8" id="KW-0479">Metal-binding</keyword>
<evidence type="ECO:0000256" key="7">
    <source>
        <dbReference type="ARBA" id="ARBA00023027"/>
    </source>
</evidence>
<dbReference type="FunFam" id="3.40.50.720:FF:000039">
    <property type="entry name" value="Alcohol dehydrogenase AdhP"/>
    <property type="match status" value="1"/>
</dbReference>
<dbReference type="GeneID" id="42002758"/>
<evidence type="ECO:0000256" key="8">
    <source>
        <dbReference type="RuleBase" id="RU361277"/>
    </source>
</evidence>
<dbReference type="SMART" id="SM00829">
    <property type="entry name" value="PKS_ER"/>
    <property type="match status" value="1"/>
</dbReference>
<dbReference type="GO" id="GO:0005737">
    <property type="term" value="C:cytoplasm"/>
    <property type="evidence" value="ECO:0007669"/>
    <property type="project" value="TreeGrafter"/>
</dbReference>
<keyword evidence="5 8" id="KW-0862">Zinc</keyword>
<gene>
    <name evidence="10" type="ORF">SmJEL517_g01533</name>
</gene>
<proteinExistence type="inferred from homology"/>
<dbReference type="InterPro" id="IPR013154">
    <property type="entry name" value="ADH-like_N"/>
</dbReference>
<evidence type="ECO:0000256" key="3">
    <source>
        <dbReference type="ARBA" id="ARBA00013190"/>
    </source>
</evidence>
<dbReference type="Pfam" id="PF08240">
    <property type="entry name" value="ADH_N"/>
    <property type="match status" value="1"/>
</dbReference>
<dbReference type="InterPro" id="IPR011032">
    <property type="entry name" value="GroES-like_sf"/>
</dbReference>
<dbReference type="Gene3D" id="3.90.180.10">
    <property type="entry name" value="Medium-chain alcohol dehydrogenases, catalytic domain"/>
    <property type="match status" value="1"/>
</dbReference>
<dbReference type="CDD" id="cd08297">
    <property type="entry name" value="CAD3"/>
    <property type="match status" value="1"/>
</dbReference>
<dbReference type="PROSITE" id="PS00059">
    <property type="entry name" value="ADH_ZINC"/>
    <property type="match status" value="1"/>
</dbReference>
<dbReference type="SUPFAM" id="SSF50129">
    <property type="entry name" value="GroES-like"/>
    <property type="match status" value="1"/>
</dbReference>
<comment type="cofactor">
    <cofactor evidence="1 8">
        <name>Zn(2+)</name>
        <dbReference type="ChEBI" id="CHEBI:29105"/>
    </cofactor>
</comment>
<dbReference type="RefSeq" id="XP_031026647.1">
    <property type="nucleotide sequence ID" value="XM_031167461.1"/>
</dbReference>
<dbReference type="PANTHER" id="PTHR42940:SF3">
    <property type="entry name" value="ALCOHOL DEHYDROGENASE 1-RELATED"/>
    <property type="match status" value="1"/>
</dbReference>
<dbReference type="InterPro" id="IPR013149">
    <property type="entry name" value="ADH-like_C"/>
</dbReference>
<evidence type="ECO:0000256" key="6">
    <source>
        <dbReference type="ARBA" id="ARBA00023002"/>
    </source>
</evidence>
<feature type="domain" description="Enoyl reductase (ER)" evidence="9">
    <location>
        <begin position="17"/>
        <end position="346"/>
    </location>
</feature>
<dbReference type="GO" id="GO:0008270">
    <property type="term" value="F:zinc ion binding"/>
    <property type="evidence" value="ECO:0007669"/>
    <property type="project" value="InterPro"/>
</dbReference>
<dbReference type="OrthoDB" id="1879366at2759"/>
<dbReference type="GO" id="GO:0004022">
    <property type="term" value="F:alcohol dehydrogenase (NAD+) activity"/>
    <property type="evidence" value="ECO:0007669"/>
    <property type="project" value="UniProtKB-EC"/>
</dbReference>
<dbReference type="STRING" id="1806994.A0A507CEK0"/>
<dbReference type="InterPro" id="IPR036291">
    <property type="entry name" value="NAD(P)-bd_dom_sf"/>
</dbReference>
<evidence type="ECO:0000256" key="5">
    <source>
        <dbReference type="ARBA" id="ARBA00022833"/>
    </source>
</evidence>
<dbReference type="PANTHER" id="PTHR42940">
    <property type="entry name" value="ALCOHOL DEHYDROGENASE 1-RELATED"/>
    <property type="match status" value="1"/>
</dbReference>
<organism evidence="10 11">
    <name type="scientific">Synchytrium microbalum</name>
    <dbReference type="NCBI Taxonomy" id="1806994"/>
    <lineage>
        <taxon>Eukaryota</taxon>
        <taxon>Fungi</taxon>
        <taxon>Fungi incertae sedis</taxon>
        <taxon>Chytridiomycota</taxon>
        <taxon>Chytridiomycota incertae sedis</taxon>
        <taxon>Chytridiomycetes</taxon>
        <taxon>Synchytriales</taxon>
        <taxon>Synchytriaceae</taxon>
        <taxon>Synchytrium</taxon>
    </lineage>
</organism>
<dbReference type="EMBL" id="QEAO01000005">
    <property type="protein sequence ID" value="TPX36334.1"/>
    <property type="molecule type" value="Genomic_DNA"/>
</dbReference>
<evidence type="ECO:0000256" key="4">
    <source>
        <dbReference type="ARBA" id="ARBA00022723"/>
    </source>
</evidence>
<keyword evidence="11" id="KW-1185">Reference proteome</keyword>
<name>A0A507CEK0_9FUNG</name>
<dbReference type="AlphaFoldDB" id="A0A507CEK0"/>
<keyword evidence="7" id="KW-0520">NAD</keyword>
<evidence type="ECO:0000256" key="1">
    <source>
        <dbReference type="ARBA" id="ARBA00001947"/>
    </source>
</evidence>
<comment type="similarity">
    <text evidence="2 8">Belongs to the zinc-containing alcohol dehydrogenase family.</text>
</comment>